<sequence>AGCRRSGGAGSVRRLSIGNGRRAYARRATNQRAEPSTVHPPNAADGGLARSLQRTTKTRISSWISTSRTHMRMSRLQRISCPTRLHVHTYGSQHRTGVVSMHSHPRRPSPCPHCALNPRPHARTQPHTLPYPHSPRPPTPSTLQPQSLHTPTSHPTPPSSPPLQPTSPTRSTRTPTSGSPSLSCIWWAPRSMSHWMRGWPAGRR</sequence>
<proteinExistence type="predicted"/>
<feature type="compositionally biased region" description="Low complexity" evidence="1">
    <location>
        <begin position="141"/>
        <end position="153"/>
    </location>
</feature>
<feature type="non-terminal residue" evidence="2">
    <location>
        <position position="1"/>
    </location>
</feature>
<feature type="region of interest" description="Disordered" evidence="1">
    <location>
        <begin position="1"/>
        <end position="56"/>
    </location>
</feature>
<evidence type="ECO:0000313" key="2">
    <source>
        <dbReference type="EMBL" id="KAG5634882.1"/>
    </source>
</evidence>
<feature type="region of interest" description="Disordered" evidence="1">
    <location>
        <begin position="99"/>
        <end position="183"/>
    </location>
</feature>
<protein>
    <submittedName>
        <fullName evidence="2">Uncharacterized protein</fullName>
    </submittedName>
</protein>
<feature type="compositionally biased region" description="Pro residues" evidence="1">
    <location>
        <begin position="154"/>
        <end position="165"/>
    </location>
</feature>
<dbReference type="AlphaFoldDB" id="A0A9P7FTJ7"/>
<keyword evidence="3" id="KW-1185">Reference proteome</keyword>
<gene>
    <name evidence="2" type="ORF">DXG03_005656</name>
</gene>
<feature type="non-terminal residue" evidence="2">
    <location>
        <position position="204"/>
    </location>
</feature>
<reference evidence="2" key="1">
    <citation type="submission" date="2020-07" db="EMBL/GenBank/DDBJ databases">
        <authorList>
            <person name="Nieuwenhuis M."/>
            <person name="Van De Peppel L.J.J."/>
        </authorList>
    </citation>
    <scope>NUCLEOTIDE SEQUENCE</scope>
    <source>
        <strain evidence="2">AP01</strain>
        <tissue evidence="2">Mycelium</tissue>
    </source>
</reference>
<accession>A0A9P7FTJ7</accession>
<dbReference type="Proteomes" id="UP000775547">
    <property type="component" value="Unassembled WGS sequence"/>
</dbReference>
<comment type="caution">
    <text evidence="2">The sequence shown here is derived from an EMBL/GenBank/DDBJ whole genome shotgun (WGS) entry which is preliminary data.</text>
</comment>
<feature type="compositionally biased region" description="Low complexity" evidence="1">
    <location>
        <begin position="166"/>
        <end position="183"/>
    </location>
</feature>
<name>A0A9P7FTJ7_9AGAR</name>
<feature type="compositionally biased region" description="Gly residues" evidence="1">
    <location>
        <begin position="1"/>
        <end position="10"/>
    </location>
</feature>
<evidence type="ECO:0000256" key="1">
    <source>
        <dbReference type="SAM" id="MobiDB-lite"/>
    </source>
</evidence>
<reference evidence="2" key="2">
    <citation type="submission" date="2021-10" db="EMBL/GenBank/DDBJ databases">
        <title>Phylogenomics reveals ancestral predisposition of the termite-cultivated fungus Termitomyces towards a domesticated lifestyle.</title>
        <authorList>
            <person name="Auxier B."/>
            <person name="Grum-Grzhimaylo A."/>
            <person name="Cardenas M.E."/>
            <person name="Lodge J.D."/>
            <person name="Laessoe T."/>
            <person name="Pedersen O."/>
            <person name="Smith M.E."/>
            <person name="Kuyper T.W."/>
            <person name="Franco-Molano E.A."/>
            <person name="Baroni T.J."/>
            <person name="Aanen D.K."/>
        </authorList>
    </citation>
    <scope>NUCLEOTIDE SEQUENCE</scope>
    <source>
        <strain evidence="2">AP01</strain>
        <tissue evidence="2">Mycelium</tissue>
    </source>
</reference>
<dbReference type="EMBL" id="JABCKV010003512">
    <property type="protein sequence ID" value="KAG5634882.1"/>
    <property type="molecule type" value="Genomic_DNA"/>
</dbReference>
<evidence type="ECO:0000313" key="3">
    <source>
        <dbReference type="Proteomes" id="UP000775547"/>
    </source>
</evidence>
<organism evidence="2 3">
    <name type="scientific">Asterophora parasitica</name>
    <dbReference type="NCBI Taxonomy" id="117018"/>
    <lineage>
        <taxon>Eukaryota</taxon>
        <taxon>Fungi</taxon>
        <taxon>Dikarya</taxon>
        <taxon>Basidiomycota</taxon>
        <taxon>Agaricomycotina</taxon>
        <taxon>Agaricomycetes</taxon>
        <taxon>Agaricomycetidae</taxon>
        <taxon>Agaricales</taxon>
        <taxon>Tricholomatineae</taxon>
        <taxon>Lyophyllaceae</taxon>
        <taxon>Asterophora</taxon>
    </lineage>
</organism>